<dbReference type="SUPFAM" id="SSF55811">
    <property type="entry name" value="Nudix"/>
    <property type="match status" value="1"/>
</dbReference>
<gene>
    <name evidence="2" type="ORF">XD93_0640</name>
</gene>
<accession>A0A101HHF4</accession>
<evidence type="ECO:0000259" key="1">
    <source>
        <dbReference type="PROSITE" id="PS51462"/>
    </source>
</evidence>
<comment type="caution">
    <text evidence="2">The sequence shown here is derived from an EMBL/GenBank/DDBJ whole genome shotgun (WGS) entry which is preliminary data.</text>
</comment>
<reference evidence="3" key="1">
    <citation type="journal article" date="2015" name="MBio">
        <title>Genome-Resolved Metagenomic Analysis Reveals Roles for Candidate Phyla and Other Microbial Community Members in Biogeochemical Transformations in Oil Reservoirs.</title>
        <authorList>
            <person name="Hu P."/>
            <person name="Tom L."/>
            <person name="Singh A."/>
            <person name="Thomas B.C."/>
            <person name="Baker B.J."/>
            <person name="Piceno Y.M."/>
            <person name="Andersen G.L."/>
            <person name="Banfield J.F."/>
        </authorList>
    </citation>
    <scope>NUCLEOTIDE SEQUENCE [LARGE SCALE GENOMIC DNA]</scope>
</reference>
<evidence type="ECO:0000313" key="3">
    <source>
        <dbReference type="Proteomes" id="UP000053904"/>
    </source>
</evidence>
<dbReference type="Pfam" id="PF00293">
    <property type="entry name" value="NUDIX"/>
    <property type="match status" value="1"/>
</dbReference>
<dbReference type="AlphaFoldDB" id="A0A101HHF4"/>
<dbReference type="PROSITE" id="PS51462">
    <property type="entry name" value="NUDIX"/>
    <property type="match status" value="1"/>
</dbReference>
<dbReference type="InterPro" id="IPR015797">
    <property type="entry name" value="NUDIX_hydrolase-like_dom_sf"/>
</dbReference>
<dbReference type="Gene3D" id="3.90.79.10">
    <property type="entry name" value="Nucleoside Triphosphate Pyrophosphohydrolase"/>
    <property type="match status" value="1"/>
</dbReference>
<dbReference type="InterPro" id="IPR000086">
    <property type="entry name" value="NUDIX_hydrolase_dom"/>
</dbReference>
<name>A0A101HHF4_9BACT</name>
<organism evidence="2 3">
    <name type="scientific">candidate division WS6 bacterium 34_10</name>
    <dbReference type="NCBI Taxonomy" id="1641389"/>
    <lineage>
        <taxon>Bacteria</taxon>
        <taxon>Candidatus Dojkabacteria</taxon>
    </lineage>
</organism>
<evidence type="ECO:0000313" key="2">
    <source>
        <dbReference type="EMBL" id="KUK76939.1"/>
    </source>
</evidence>
<sequence length="196" mass="23111">MKNHPEKILCIKTEDFFKEGEWEGFKISNLDYYKKIIKEKQIFMPREDIEEDPNYKQIIAQVLLRHDDRYFLHKQEDSAEGRLNGLWPLFLGGHIEEFDNNPNADIIETALLRELDEEVTIDGNITNKEFLGLVYVNDQTPVTRVHTGLVYLFDIDSEEVHIKEDGLKEVGFVTLDYLKENVKHLTPWSRLIINYL</sequence>
<feature type="domain" description="Nudix hydrolase" evidence="1">
    <location>
        <begin position="54"/>
        <end position="196"/>
    </location>
</feature>
<protein>
    <recommendedName>
        <fullName evidence="1">Nudix hydrolase domain-containing protein</fullName>
    </recommendedName>
</protein>
<dbReference type="Proteomes" id="UP000053904">
    <property type="component" value="Unassembled WGS sequence"/>
</dbReference>
<proteinExistence type="predicted"/>
<dbReference type="EMBL" id="LGGO01000084">
    <property type="protein sequence ID" value="KUK76939.1"/>
    <property type="molecule type" value="Genomic_DNA"/>
</dbReference>